<dbReference type="PANTHER" id="PTHR43737">
    <property type="entry name" value="BLL7424 PROTEIN"/>
    <property type="match status" value="1"/>
</dbReference>
<evidence type="ECO:0000313" key="1">
    <source>
        <dbReference type="EMBL" id="RBP42547.1"/>
    </source>
</evidence>
<gene>
    <name evidence="1" type="ORF">DES53_106256</name>
</gene>
<proteinExistence type="predicted"/>
<name>A0A366HIF3_9BACT</name>
<dbReference type="SUPFAM" id="SSF53649">
    <property type="entry name" value="Alkaline phosphatase-like"/>
    <property type="match status" value="1"/>
</dbReference>
<protein>
    <submittedName>
        <fullName evidence="1">Uncharacterized protein DUF1501</fullName>
    </submittedName>
</protein>
<dbReference type="Proteomes" id="UP000253426">
    <property type="component" value="Unassembled WGS sequence"/>
</dbReference>
<keyword evidence="2" id="KW-1185">Reference proteome</keyword>
<organism evidence="1 2">
    <name type="scientific">Roseimicrobium gellanilyticum</name>
    <dbReference type="NCBI Taxonomy" id="748857"/>
    <lineage>
        <taxon>Bacteria</taxon>
        <taxon>Pseudomonadati</taxon>
        <taxon>Verrucomicrobiota</taxon>
        <taxon>Verrucomicrobiia</taxon>
        <taxon>Verrucomicrobiales</taxon>
        <taxon>Verrucomicrobiaceae</taxon>
        <taxon>Roseimicrobium</taxon>
    </lineage>
</organism>
<dbReference type="Pfam" id="PF07394">
    <property type="entry name" value="DUF1501"/>
    <property type="match status" value="1"/>
</dbReference>
<dbReference type="OrthoDB" id="177538at2"/>
<accession>A0A366HIF3</accession>
<dbReference type="InterPro" id="IPR017850">
    <property type="entry name" value="Alkaline_phosphatase_core_sf"/>
</dbReference>
<sequence length="459" mass="50137">MNTCSNISLATTRRGFLQSTSAGFGWLAFSALNGWQLQAAEQKAGYVNPLAPKKPHHAPKAKRVIFLYMQGGPSHLDTFDWKPEIADREGGPSGAILGSRFKFEPRGKSGLMISEAFPELSKHADELCLLNGCTTRTPSHQQATVALHTGNEMFVRPSLGAWSVYGLGTEAQDLPGFITIDPPHDQGGAMNYGSAFLPATYQGTRISGGQRGLPNLDPLLTYENQRTQVDFMQKLNRRLLTQHDPSNPELEGVIQSMEMACQMQTSVPGVLDLSKEPDSMSALYGLDNAATERFGTQCLTARRLAEKGVRFIQITHTGWDHHNNLRQNLGSRAESIDKPISGLIADLKQRDMLKDTLILWGGEFGRTPNDDKGDGNGRGHNATGFTMWMAGGGVKGGMRHGATDETGKAAVEGKMDTHDVHATILHLLGLDHEILTYKYAGRDFRLTDVHGRVAMEIVS</sequence>
<dbReference type="RefSeq" id="WP_113959667.1">
    <property type="nucleotide sequence ID" value="NZ_QNRR01000006.1"/>
</dbReference>
<dbReference type="InterPro" id="IPR010869">
    <property type="entry name" value="DUF1501"/>
</dbReference>
<evidence type="ECO:0000313" key="2">
    <source>
        <dbReference type="Proteomes" id="UP000253426"/>
    </source>
</evidence>
<reference evidence="1 2" key="1">
    <citation type="submission" date="2018-06" db="EMBL/GenBank/DDBJ databases">
        <title>Genomic Encyclopedia of Type Strains, Phase IV (KMG-IV): sequencing the most valuable type-strain genomes for metagenomic binning, comparative biology and taxonomic classification.</title>
        <authorList>
            <person name="Goeker M."/>
        </authorList>
    </citation>
    <scope>NUCLEOTIDE SEQUENCE [LARGE SCALE GENOMIC DNA]</scope>
    <source>
        <strain evidence="1 2">DSM 25532</strain>
    </source>
</reference>
<dbReference type="AlphaFoldDB" id="A0A366HIF3"/>
<dbReference type="EMBL" id="QNRR01000006">
    <property type="protein sequence ID" value="RBP42547.1"/>
    <property type="molecule type" value="Genomic_DNA"/>
</dbReference>
<comment type="caution">
    <text evidence="1">The sequence shown here is derived from an EMBL/GenBank/DDBJ whole genome shotgun (WGS) entry which is preliminary data.</text>
</comment>
<dbReference type="PANTHER" id="PTHR43737:SF1">
    <property type="entry name" value="DUF1501 DOMAIN-CONTAINING PROTEIN"/>
    <property type="match status" value="1"/>
</dbReference>